<feature type="compositionally biased region" description="Polar residues" evidence="1">
    <location>
        <begin position="74"/>
        <end position="89"/>
    </location>
</feature>
<dbReference type="AlphaFoldDB" id="A0A101LWT1"/>
<evidence type="ECO:0000256" key="1">
    <source>
        <dbReference type="SAM" id="MobiDB-lite"/>
    </source>
</evidence>
<feature type="compositionally biased region" description="Polar residues" evidence="1">
    <location>
        <begin position="22"/>
        <end position="41"/>
    </location>
</feature>
<feature type="region of interest" description="Disordered" evidence="1">
    <location>
        <begin position="70"/>
        <end position="97"/>
    </location>
</feature>
<comment type="caution">
    <text evidence="2">The sequence shown here is derived from an EMBL/GenBank/DDBJ whole genome shotgun (WGS) entry which is preliminary data.</text>
</comment>
<protein>
    <submittedName>
        <fullName evidence="2">Uncharacterized protein</fullName>
    </submittedName>
</protein>
<dbReference type="EMBL" id="LKAM01000009">
    <property type="protein sequence ID" value="KUM46804.1"/>
    <property type="molecule type" value="Genomic_DNA"/>
</dbReference>
<feature type="region of interest" description="Disordered" evidence="1">
    <location>
        <begin position="1"/>
        <end position="41"/>
    </location>
</feature>
<evidence type="ECO:0000313" key="2">
    <source>
        <dbReference type="EMBL" id="KUM46804.1"/>
    </source>
</evidence>
<sequence length="97" mass="10155">MANNASHRGSLLTLYDGDNEESTGSNHQLNPTAPANQQLSNEAVSRQLAEIARMLAQLTSQVAIGNTLAAPAAQGTNPPSTTPAQGTQIHNHKANQE</sequence>
<organism evidence="2">
    <name type="scientific">Picea glauca</name>
    <name type="common">White spruce</name>
    <name type="synonym">Pinus glauca</name>
    <dbReference type="NCBI Taxonomy" id="3330"/>
    <lineage>
        <taxon>Eukaryota</taxon>
        <taxon>Viridiplantae</taxon>
        <taxon>Streptophyta</taxon>
        <taxon>Embryophyta</taxon>
        <taxon>Tracheophyta</taxon>
        <taxon>Spermatophyta</taxon>
        <taxon>Pinopsida</taxon>
        <taxon>Pinidae</taxon>
        <taxon>Conifers I</taxon>
        <taxon>Pinales</taxon>
        <taxon>Pinaceae</taxon>
        <taxon>Picea</taxon>
    </lineage>
</organism>
<gene>
    <name evidence="2" type="ORF">ABT39_MTgene6259</name>
</gene>
<accession>A0A101LWT1</accession>
<geneLocation type="mitochondrion" evidence="2"/>
<keyword evidence="2" id="KW-0496">Mitochondrion</keyword>
<proteinExistence type="predicted"/>
<reference evidence="2" key="1">
    <citation type="journal article" date="2015" name="Genome Biol. Evol.">
        <title>Organellar Genomes of White Spruce (Picea glauca): Assembly and Annotation.</title>
        <authorList>
            <person name="Jackman S.D."/>
            <person name="Warren R.L."/>
            <person name="Gibb E.A."/>
            <person name="Vandervalk B.P."/>
            <person name="Mohamadi H."/>
            <person name="Chu J."/>
            <person name="Raymond A."/>
            <person name="Pleasance S."/>
            <person name="Coope R."/>
            <person name="Wildung M.R."/>
            <person name="Ritland C.E."/>
            <person name="Bousquet J."/>
            <person name="Jones S.J."/>
            <person name="Bohlmann J."/>
            <person name="Birol I."/>
        </authorList>
    </citation>
    <scope>NUCLEOTIDE SEQUENCE [LARGE SCALE GENOMIC DNA]</scope>
    <source>
        <tissue evidence="2">Flushing bud</tissue>
    </source>
</reference>
<name>A0A101LWT1_PICGL</name>